<dbReference type="Ensembl" id="ENSLCAT00010036173.1">
    <property type="protein sequence ID" value="ENSLCAP00010035337.1"/>
    <property type="gene ID" value="ENSLCAG00010016575.1"/>
</dbReference>
<evidence type="ECO:0000256" key="2">
    <source>
        <dbReference type="ARBA" id="ARBA00022475"/>
    </source>
</evidence>
<dbReference type="InterPro" id="IPR002126">
    <property type="entry name" value="Cadherin-like_dom"/>
</dbReference>
<dbReference type="GO" id="GO:0005886">
    <property type="term" value="C:plasma membrane"/>
    <property type="evidence" value="ECO:0007669"/>
    <property type="project" value="UniProtKB-SubCell"/>
</dbReference>
<evidence type="ECO:0000313" key="14">
    <source>
        <dbReference type="Ensembl" id="ENSLCAP00010035337.1"/>
    </source>
</evidence>
<keyword evidence="9 12" id="KW-0472">Membrane</keyword>
<evidence type="ECO:0000256" key="7">
    <source>
        <dbReference type="ARBA" id="ARBA00022889"/>
    </source>
</evidence>
<dbReference type="AlphaFoldDB" id="A0A4W6E9K8"/>
<dbReference type="GO" id="GO:0005509">
    <property type="term" value="F:calcium ion binding"/>
    <property type="evidence" value="ECO:0007669"/>
    <property type="project" value="UniProtKB-UniRule"/>
</dbReference>
<keyword evidence="7" id="KW-0130">Cell adhesion</keyword>
<reference evidence="14" key="2">
    <citation type="submission" date="2025-08" db="UniProtKB">
        <authorList>
            <consortium name="Ensembl"/>
        </authorList>
    </citation>
    <scope>IDENTIFICATION</scope>
</reference>
<dbReference type="Pfam" id="PF00028">
    <property type="entry name" value="Cadherin"/>
    <property type="match status" value="1"/>
</dbReference>
<evidence type="ECO:0000256" key="10">
    <source>
        <dbReference type="ARBA" id="ARBA00023180"/>
    </source>
</evidence>
<protein>
    <recommendedName>
        <fullName evidence="13">Cadherin domain-containing protein</fullName>
    </recommendedName>
</protein>
<evidence type="ECO:0000256" key="1">
    <source>
        <dbReference type="ARBA" id="ARBA00004251"/>
    </source>
</evidence>
<keyword evidence="3 12" id="KW-0812">Transmembrane</keyword>
<comment type="subcellular location">
    <subcellularLocation>
        <location evidence="1">Cell membrane</location>
        <topology evidence="1">Single-pass type I membrane protein</topology>
    </subcellularLocation>
</comment>
<dbReference type="PRINTS" id="PR00205">
    <property type="entry name" value="CADHERIN"/>
</dbReference>
<keyword evidence="15" id="KW-1185">Reference proteome</keyword>
<dbReference type="InterPro" id="IPR020894">
    <property type="entry name" value="Cadherin_CS"/>
</dbReference>
<dbReference type="PROSITE" id="PS50268">
    <property type="entry name" value="CADHERIN_2"/>
    <property type="match status" value="2"/>
</dbReference>
<dbReference type="GO" id="GO:0009653">
    <property type="term" value="P:anatomical structure morphogenesis"/>
    <property type="evidence" value="ECO:0007669"/>
    <property type="project" value="UniProtKB-ARBA"/>
</dbReference>
<dbReference type="Proteomes" id="UP000314980">
    <property type="component" value="Unassembled WGS sequence"/>
</dbReference>
<dbReference type="PANTHER" id="PTHR24028:SF296">
    <property type="entry name" value="PROTOCADHERIN 1 GAMMA 11 PRECURSOR-RELATED"/>
    <property type="match status" value="1"/>
</dbReference>
<evidence type="ECO:0000256" key="12">
    <source>
        <dbReference type="SAM" id="Phobius"/>
    </source>
</evidence>
<evidence type="ECO:0000256" key="3">
    <source>
        <dbReference type="ARBA" id="ARBA00022692"/>
    </source>
</evidence>
<keyword evidence="10" id="KW-0325">Glycoprotein</keyword>
<feature type="domain" description="Cadherin" evidence="13">
    <location>
        <begin position="33"/>
        <end position="119"/>
    </location>
</feature>
<dbReference type="InterPro" id="IPR050174">
    <property type="entry name" value="Protocadherin/Cadherin-CA"/>
</dbReference>
<dbReference type="PROSITE" id="PS00232">
    <property type="entry name" value="CADHERIN_1"/>
    <property type="match status" value="2"/>
</dbReference>
<evidence type="ECO:0000259" key="13">
    <source>
        <dbReference type="PROSITE" id="PS50268"/>
    </source>
</evidence>
<dbReference type="PANTHER" id="PTHR24028">
    <property type="entry name" value="CADHERIN-87A"/>
    <property type="match status" value="1"/>
</dbReference>
<reference evidence="14" key="3">
    <citation type="submission" date="2025-09" db="UniProtKB">
        <authorList>
            <consortium name="Ensembl"/>
        </authorList>
    </citation>
    <scope>IDENTIFICATION</scope>
</reference>
<keyword evidence="5" id="KW-0677">Repeat</keyword>
<evidence type="ECO:0000256" key="9">
    <source>
        <dbReference type="ARBA" id="ARBA00023136"/>
    </source>
</evidence>
<sequence>MGIRQHRCGKWLCWTFTWQLFIFFFIISTVSESAYDPDAGIHSLQNYVLSPNDNFVLKQQSNADGIKFAVMILQKPLDRELKPHLSLKLIAVDGGAPQRSGTVNIEITVLDANDNPPVFNQSLYTATVTENAAIGTYITTVNASDADSGSNGLVTYTFSNVQGKSGEKFKIDSFSGKITVADNIDYEKDKKYEIRVIAKDQGGNSDVCKVIIEVLDTNDNPPAINIMSTSSSITEDVKPGTVLTMMNIQDPDSNENGKVQCSLNENIHFTITSTSNNFFTLNFGSPVVIPLHRKLCSFPSIRSVAWSHYRKYLQT</sequence>
<accession>A0A4W6E9K8</accession>
<keyword evidence="6 11" id="KW-0106">Calcium</keyword>
<evidence type="ECO:0000256" key="4">
    <source>
        <dbReference type="ARBA" id="ARBA00022729"/>
    </source>
</evidence>
<dbReference type="SUPFAM" id="SSF49313">
    <property type="entry name" value="Cadherin-like"/>
    <property type="match status" value="3"/>
</dbReference>
<evidence type="ECO:0000256" key="5">
    <source>
        <dbReference type="ARBA" id="ARBA00022737"/>
    </source>
</evidence>
<dbReference type="InParanoid" id="A0A4W6E9K8"/>
<dbReference type="GeneTree" id="ENSGT00940000165759"/>
<dbReference type="FunFam" id="2.60.40.60:FF:000007">
    <property type="entry name" value="Protocadherin alpha 2"/>
    <property type="match status" value="1"/>
</dbReference>
<dbReference type="SMART" id="SM00112">
    <property type="entry name" value="CA"/>
    <property type="match status" value="2"/>
</dbReference>
<name>A0A4W6E9K8_LATCA</name>
<dbReference type="FunFam" id="2.60.40.60:FF:000002">
    <property type="entry name" value="Protocadherin alpha 2"/>
    <property type="match status" value="1"/>
</dbReference>
<dbReference type="Gene3D" id="2.60.40.60">
    <property type="entry name" value="Cadherins"/>
    <property type="match status" value="3"/>
</dbReference>
<evidence type="ECO:0000256" key="8">
    <source>
        <dbReference type="ARBA" id="ARBA00022989"/>
    </source>
</evidence>
<organism evidence="14 15">
    <name type="scientific">Lates calcarifer</name>
    <name type="common">Barramundi</name>
    <name type="synonym">Holocentrus calcarifer</name>
    <dbReference type="NCBI Taxonomy" id="8187"/>
    <lineage>
        <taxon>Eukaryota</taxon>
        <taxon>Metazoa</taxon>
        <taxon>Chordata</taxon>
        <taxon>Craniata</taxon>
        <taxon>Vertebrata</taxon>
        <taxon>Euteleostomi</taxon>
        <taxon>Actinopterygii</taxon>
        <taxon>Neopterygii</taxon>
        <taxon>Teleostei</taxon>
        <taxon>Neoteleostei</taxon>
        <taxon>Acanthomorphata</taxon>
        <taxon>Carangaria</taxon>
        <taxon>Carangaria incertae sedis</taxon>
        <taxon>Centropomidae</taxon>
        <taxon>Lates</taxon>
    </lineage>
</organism>
<evidence type="ECO:0000313" key="15">
    <source>
        <dbReference type="Proteomes" id="UP000314980"/>
    </source>
</evidence>
<feature type="domain" description="Cadherin" evidence="13">
    <location>
        <begin position="120"/>
        <end position="224"/>
    </location>
</feature>
<reference evidence="15" key="1">
    <citation type="submission" date="2015-09" db="EMBL/GenBank/DDBJ databases">
        <authorList>
            <person name="Sai Rama Sridatta P."/>
        </authorList>
    </citation>
    <scope>NUCLEOTIDE SEQUENCE [LARGE SCALE GENOMIC DNA]</scope>
</reference>
<evidence type="ECO:0000256" key="6">
    <source>
        <dbReference type="ARBA" id="ARBA00022837"/>
    </source>
</evidence>
<dbReference type="CDD" id="cd11304">
    <property type="entry name" value="Cadherin_repeat"/>
    <property type="match status" value="3"/>
</dbReference>
<evidence type="ECO:0000256" key="11">
    <source>
        <dbReference type="PROSITE-ProRule" id="PRU00043"/>
    </source>
</evidence>
<keyword evidence="4" id="KW-0732">Signal</keyword>
<dbReference type="InterPro" id="IPR015919">
    <property type="entry name" value="Cadherin-like_sf"/>
</dbReference>
<feature type="transmembrane region" description="Helical" evidence="12">
    <location>
        <begin position="12"/>
        <end position="30"/>
    </location>
</feature>
<proteinExistence type="predicted"/>
<dbReference type="GO" id="GO:0007156">
    <property type="term" value="P:homophilic cell adhesion via plasma membrane adhesion molecules"/>
    <property type="evidence" value="ECO:0007669"/>
    <property type="project" value="InterPro"/>
</dbReference>
<keyword evidence="8 12" id="KW-1133">Transmembrane helix</keyword>
<keyword evidence="2" id="KW-1003">Cell membrane</keyword>